<evidence type="ECO:0000313" key="2">
    <source>
        <dbReference type="EMBL" id="GIX69372.1"/>
    </source>
</evidence>
<sequence>MQVLRNVLVYKDHSRLQRFSLTCLRRESDTPEDRFIVFSSTHCGEESYNCVWLKRRSLNVMEFQIGSQPSTLYSDTLCHDLQFSDDAWVTQGRLKPTEMFPCPITSDYTG</sequence>
<feature type="domain" description="DUF7043" evidence="1">
    <location>
        <begin position="3"/>
        <end position="90"/>
    </location>
</feature>
<protein>
    <recommendedName>
        <fullName evidence="1">DUF7043 domain-containing protein</fullName>
    </recommendedName>
</protein>
<evidence type="ECO:0000259" key="1">
    <source>
        <dbReference type="Pfam" id="PF23070"/>
    </source>
</evidence>
<keyword evidence="3" id="KW-1185">Reference proteome</keyword>
<dbReference type="EMBL" id="BPLR01019580">
    <property type="protein sequence ID" value="GIX69372.1"/>
    <property type="molecule type" value="Genomic_DNA"/>
</dbReference>
<dbReference type="Pfam" id="PF23070">
    <property type="entry name" value="DUF7043"/>
    <property type="match status" value="1"/>
</dbReference>
<dbReference type="PANTHER" id="PTHR22255:SF4">
    <property type="entry name" value="CATION-INDEPENDENT MANNOSE-6-PHOSPHATE RECEPTOR"/>
    <property type="match status" value="1"/>
</dbReference>
<gene>
    <name evidence="2" type="primary">AVEN_25279_1</name>
    <name evidence="2" type="ORF">CEXT_466851</name>
</gene>
<reference evidence="2 3" key="1">
    <citation type="submission" date="2021-06" db="EMBL/GenBank/DDBJ databases">
        <title>Caerostris extrusa draft genome.</title>
        <authorList>
            <person name="Kono N."/>
            <person name="Arakawa K."/>
        </authorList>
    </citation>
    <scope>NUCLEOTIDE SEQUENCE [LARGE SCALE GENOMIC DNA]</scope>
</reference>
<dbReference type="AlphaFoldDB" id="A0AAV4MCF0"/>
<comment type="caution">
    <text evidence="2">The sequence shown here is derived from an EMBL/GenBank/DDBJ whole genome shotgun (WGS) entry which is preliminary data.</text>
</comment>
<dbReference type="Proteomes" id="UP001054945">
    <property type="component" value="Unassembled WGS sequence"/>
</dbReference>
<evidence type="ECO:0000313" key="3">
    <source>
        <dbReference type="Proteomes" id="UP001054945"/>
    </source>
</evidence>
<dbReference type="InterPro" id="IPR055471">
    <property type="entry name" value="DUF7043"/>
</dbReference>
<dbReference type="PANTHER" id="PTHR22255">
    <property type="entry name" value="LP06548P"/>
    <property type="match status" value="1"/>
</dbReference>
<organism evidence="2 3">
    <name type="scientific">Caerostris extrusa</name>
    <name type="common">Bark spider</name>
    <name type="synonym">Caerostris bankana</name>
    <dbReference type="NCBI Taxonomy" id="172846"/>
    <lineage>
        <taxon>Eukaryota</taxon>
        <taxon>Metazoa</taxon>
        <taxon>Ecdysozoa</taxon>
        <taxon>Arthropoda</taxon>
        <taxon>Chelicerata</taxon>
        <taxon>Arachnida</taxon>
        <taxon>Araneae</taxon>
        <taxon>Araneomorphae</taxon>
        <taxon>Entelegynae</taxon>
        <taxon>Araneoidea</taxon>
        <taxon>Araneidae</taxon>
        <taxon>Caerostris</taxon>
    </lineage>
</organism>
<feature type="non-terminal residue" evidence="2">
    <location>
        <position position="110"/>
    </location>
</feature>
<name>A0AAV4MCF0_CAEEX</name>
<proteinExistence type="predicted"/>
<accession>A0AAV4MCF0</accession>